<dbReference type="RefSeq" id="WP_170203100.1">
    <property type="nucleotide sequence ID" value="NZ_CP051685.1"/>
</dbReference>
<feature type="domain" description="Peptidase M48" evidence="9">
    <location>
        <begin position="163"/>
        <end position="350"/>
    </location>
</feature>
<dbReference type="PANTHER" id="PTHR22726">
    <property type="entry name" value="METALLOENDOPEPTIDASE OMA1"/>
    <property type="match status" value="1"/>
</dbReference>
<evidence type="ECO:0000256" key="1">
    <source>
        <dbReference type="ARBA" id="ARBA00022670"/>
    </source>
</evidence>
<keyword evidence="8" id="KW-0812">Transmembrane</keyword>
<dbReference type="GO" id="GO:0046872">
    <property type="term" value="F:metal ion binding"/>
    <property type="evidence" value="ECO:0007669"/>
    <property type="project" value="UniProtKB-KW"/>
</dbReference>
<sequence length="368" mass="39498">MDQQSIEASYFDGRSARLQPARLRVRGDALAVATADGERSYPLAQLKLAEPFAAAAAVLRFGDGAGCEVPAGAGRERLLAALGYRKSWVVRWQERWPAALLSLVLLGALLAAAWLRGIPFVAGRIAARLPVSVDVSLGKAALAGLEAQRIVAPSRLSDERIAEVQALLAPLAPAQPRMPLRLLVRASDRLGANALALPDGTIIVTDRLVRLVQTRDNQFDATSREQLSAVLAHEIGHVERRHAARAMSGSSLTAALSATLFGDFSAVAAGLPTILSHMEYSRGMESEADDYAVAVLHRNGIPVQSFIDVLAELGAQQADDDKLPRWMHVSMGYLSTHPKTSERIARLREASGRLDDEGQESRNGGDGR</sequence>
<keyword evidence="2" id="KW-0479">Metal-binding</keyword>
<dbReference type="Pfam" id="PF01435">
    <property type="entry name" value="Peptidase_M48"/>
    <property type="match status" value="1"/>
</dbReference>
<keyword evidence="12" id="KW-1185">Reference proteome</keyword>
<comment type="cofactor">
    <cofactor evidence="6">
        <name>Zn(2+)</name>
        <dbReference type="ChEBI" id="CHEBI:29105"/>
    </cofactor>
    <text evidence="6">Binds 1 zinc ion per subunit.</text>
</comment>
<feature type="region of interest" description="Disordered" evidence="7">
    <location>
        <begin position="348"/>
        <end position="368"/>
    </location>
</feature>
<evidence type="ECO:0000313" key="12">
    <source>
        <dbReference type="Proteomes" id="UP000502415"/>
    </source>
</evidence>
<evidence type="ECO:0000313" key="11">
    <source>
        <dbReference type="EMBL" id="QJE01071.1"/>
    </source>
</evidence>
<dbReference type="Gene3D" id="3.30.2010.10">
    <property type="entry name" value="Metalloproteases ('zincins'), catalytic domain"/>
    <property type="match status" value="1"/>
</dbReference>
<evidence type="ECO:0000256" key="6">
    <source>
        <dbReference type="RuleBase" id="RU003983"/>
    </source>
</evidence>
<keyword evidence="1 6" id="KW-0645">Protease</keyword>
<dbReference type="AlphaFoldDB" id="A0A7Z2VXF0"/>
<feature type="domain" description="DUF7092" evidence="10">
    <location>
        <begin position="5"/>
        <end position="81"/>
    </location>
</feature>
<protein>
    <submittedName>
        <fullName evidence="11">M48 family metallopeptidase</fullName>
    </submittedName>
</protein>
<dbReference type="GO" id="GO:0016020">
    <property type="term" value="C:membrane"/>
    <property type="evidence" value="ECO:0007669"/>
    <property type="project" value="TreeGrafter"/>
</dbReference>
<evidence type="ECO:0000256" key="5">
    <source>
        <dbReference type="ARBA" id="ARBA00023049"/>
    </source>
</evidence>
<evidence type="ECO:0000256" key="3">
    <source>
        <dbReference type="ARBA" id="ARBA00022801"/>
    </source>
</evidence>
<gene>
    <name evidence="11" type="ORF">HH212_14385</name>
</gene>
<evidence type="ECO:0000256" key="8">
    <source>
        <dbReference type="SAM" id="Phobius"/>
    </source>
</evidence>
<keyword evidence="8" id="KW-0472">Membrane</keyword>
<accession>A0A7Z2VXF0</accession>
<proteinExistence type="inferred from homology"/>
<organism evidence="11 12">
    <name type="scientific">Massilia forsythiae</name>
    <dbReference type="NCBI Taxonomy" id="2728020"/>
    <lineage>
        <taxon>Bacteria</taxon>
        <taxon>Pseudomonadati</taxon>
        <taxon>Pseudomonadota</taxon>
        <taxon>Betaproteobacteria</taxon>
        <taxon>Burkholderiales</taxon>
        <taxon>Oxalobacteraceae</taxon>
        <taxon>Telluria group</taxon>
        <taxon>Massilia</taxon>
    </lineage>
</organism>
<keyword evidence="8" id="KW-1133">Transmembrane helix</keyword>
<dbReference type="EMBL" id="CP051685">
    <property type="protein sequence ID" value="QJE01071.1"/>
    <property type="molecule type" value="Genomic_DNA"/>
</dbReference>
<dbReference type="PANTHER" id="PTHR22726:SF1">
    <property type="entry name" value="METALLOENDOPEPTIDASE OMA1, MITOCHONDRIAL"/>
    <property type="match status" value="1"/>
</dbReference>
<keyword evidence="5 6" id="KW-0482">Metalloprotease</keyword>
<dbReference type="InterPro" id="IPR055518">
    <property type="entry name" value="DUF7092"/>
</dbReference>
<dbReference type="InterPro" id="IPR001915">
    <property type="entry name" value="Peptidase_M48"/>
</dbReference>
<evidence type="ECO:0000256" key="4">
    <source>
        <dbReference type="ARBA" id="ARBA00022833"/>
    </source>
</evidence>
<evidence type="ECO:0000256" key="7">
    <source>
        <dbReference type="SAM" id="MobiDB-lite"/>
    </source>
</evidence>
<dbReference type="InterPro" id="IPR051156">
    <property type="entry name" value="Mito/Outer_Membr_Metalloprot"/>
</dbReference>
<dbReference type="Proteomes" id="UP000502415">
    <property type="component" value="Chromosome"/>
</dbReference>
<comment type="similarity">
    <text evidence="6">Belongs to the peptidase M48 family.</text>
</comment>
<evidence type="ECO:0000259" key="10">
    <source>
        <dbReference type="Pfam" id="PF23368"/>
    </source>
</evidence>
<dbReference type="KEGG" id="mfy:HH212_14385"/>
<dbReference type="CDD" id="cd07332">
    <property type="entry name" value="M48C_Oma1_like"/>
    <property type="match status" value="1"/>
</dbReference>
<reference evidence="11 12" key="1">
    <citation type="submission" date="2020-04" db="EMBL/GenBank/DDBJ databases">
        <title>Genome sequencing of novel species.</title>
        <authorList>
            <person name="Heo J."/>
            <person name="Kim S.-J."/>
            <person name="Kim J.-S."/>
            <person name="Hong S.-B."/>
            <person name="Kwon S.-W."/>
        </authorList>
    </citation>
    <scope>NUCLEOTIDE SEQUENCE [LARGE SCALE GENOMIC DNA]</scope>
    <source>
        <strain evidence="11 12">GN2-R2</strain>
    </source>
</reference>
<dbReference type="GO" id="GO:0004222">
    <property type="term" value="F:metalloendopeptidase activity"/>
    <property type="evidence" value="ECO:0007669"/>
    <property type="project" value="InterPro"/>
</dbReference>
<feature type="transmembrane region" description="Helical" evidence="8">
    <location>
        <begin position="96"/>
        <end position="115"/>
    </location>
</feature>
<keyword evidence="3 6" id="KW-0378">Hydrolase</keyword>
<keyword evidence="4 6" id="KW-0862">Zinc</keyword>
<evidence type="ECO:0000256" key="2">
    <source>
        <dbReference type="ARBA" id="ARBA00022723"/>
    </source>
</evidence>
<name>A0A7Z2VXF0_9BURK</name>
<dbReference type="Pfam" id="PF23368">
    <property type="entry name" value="DUF7092"/>
    <property type="match status" value="1"/>
</dbReference>
<evidence type="ECO:0000259" key="9">
    <source>
        <dbReference type="Pfam" id="PF01435"/>
    </source>
</evidence>
<dbReference type="GO" id="GO:0051603">
    <property type="term" value="P:proteolysis involved in protein catabolic process"/>
    <property type="evidence" value="ECO:0007669"/>
    <property type="project" value="TreeGrafter"/>
</dbReference>